<comment type="caution">
    <text evidence="3">The sequence shown here is derived from an EMBL/GenBank/DDBJ whole genome shotgun (WGS) entry which is preliminary data.</text>
</comment>
<evidence type="ECO:0000313" key="3">
    <source>
        <dbReference type="EMBL" id="EZG44195.1"/>
    </source>
</evidence>
<dbReference type="Pfam" id="PF04427">
    <property type="entry name" value="Brix"/>
    <property type="match status" value="1"/>
</dbReference>
<feature type="compositionally biased region" description="Basic and acidic residues" evidence="1">
    <location>
        <begin position="334"/>
        <end position="344"/>
    </location>
</feature>
<dbReference type="RefSeq" id="XP_011132763.1">
    <property type="nucleotide sequence ID" value="XM_011134461.1"/>
</dbReference>
<dbReference type="PROSITE" id="PS50833">
    <property type="entry name" value="BRIX"/>
    <property type="match status" value="1"/>
</dbReference>
<proteinExistence type="predicted"/>
<dbReference type="GO" id="GO:0006364">
    <property type="term" value="P:rRNA processing"/>
    <property type="evidence" value="ECO:0007669"/>
    <property type="project" value="InterPro"/>
</dbReference>
<dbReference type="VEuPathDB" id="CryptoDB:GNI_150730"/>
<feature type="compositionally biased region" description="Basic and acidic residues" evidence="1">
    <location>
        <begin position="296"/>
        <end position="317"/>
    </location>
</feature>
<dbReference type="InterPro" id="IPR007109">
    <property type="entry name" value="Brix"/>
</dbReference>
<name>A0A023B0G1_GRENI</name>
<organism evidence="3 4">
    <name type="scientific">Gregarina niphandrodes</name>
    <name type="common">Septate eugregarine</name>
    <dbReference type="NCBI Taxonomy" id="110365"/>
    <lineage>
        <taxon>Eukaryota</taxon>
        <taxon>Sar</taxon>
        <taxon>Alveolata</taxon>
        <taxon>Apicomplexa</taxon>
        <taxon>Conoidasida</taxon>
        <taxon>Gregarinasina</taxon>
        <taxon>Eugregarinorida</taxon>
        <taxon>Gregarinidae</taxon>
        <taxon>Gregarina</taxon>
    </lineage>
</organism>
<evidence type="ECO:0000313" key="4">
    <source>
        <dbReference type="Proteomes" id="UP000019763"/>
    </source>
</evidence>
<feature type="compositionally biased region" description="Basic residues" evidence="1">
    <location>
        <begin position="202"/>
        <end position="216"/>
    </location>
</feature>
<dbReference type="eggNOG" id="KOG2963">
    <property type="taxonomic scope" value="Eukaryota"/>
</dbReference>
<dbReference type="AlphaFoldDB" id="A0A023B0G1"/>
<dbReference type="GeneID" id="22915256"/>
<feature type="region of interest" description="Disordered" evidence="1">
    <location>
        <begin position="202"/>
        <end position="235"/>
    </location>
</feature>
<dbReference type="Proteomes" id="UP000019763">
    <property type="component" value="Unassembled WGS sequence"/>
</dbReference>
<reference evidence="3" key="1">
    <citation type="submission" date="2013-12" db="EMBL/GenBank/DDBJ databases">
        <authorList>
            <person name="Omoto C.K."/>
            <person name="Sibley D."/>
            <person name="Venepally P."/>
            <person name="Hadjithomas M."/>
            <person name="Karamycheva S."/>
            <person name="Brunk B."/>
            <person name="Roos D."/>
            <person name="Caler E."/>
            <person name="Lorenzi H."/>
        </authorList>
    </citation>
    <scope>NUCLEOTIDE SEQUENCE</scope>
</reference>
<accession>A0A023B0G1</accession>
<evidence type="ECO:0000259" key="2">
    <source>
        <dbReference type="PROSITE" id="PS50833"/>
    </source>
</evidence>
<feature type="region of interest" description="Disordered" evidence="1">
    <location>
        <begin position="294"/>
        <end position="364"/>
    </location>
</feature>
<sequence length="364" mass="40656">MGHRRKKRTHAELDESSLRRIPRSMVFKIGSVTKSVKKLSRDIRRMVLPWTASNLEERKKASIKDYLHVGGMLHISHMWAMSQPKVGVRLTICRTKGGEGPTGVFDVVNYALSADVRRTQFQSRSTLNDFKQPPIMVTQGFKKPIDNNVHPDQLAKVSLLFASMFPAVSASETPTRRLVIVCYAGARTFDIRHYVVLNNHARNHARTQRNNVRTKRQKLERPKQEVKEELLEEDDDHKKQLANQMELIELGPRLTLQLAQVHDGVFNNIKLSQEVLSPEVPTNNSSDAVVADTQVADDHSSDSDHHSHPSDDDHSGDADGSGDDHFDDNDSDEDHSGGDDDHSSADSADDGASTVDQSNSGCDE</sequence>
<feature type="compositionally biased region" description="Basic and acidic residues" evidence="1">
    <location>
        <begin position="217"/>
        <end position="229"/>
    </location>
</feature>
<dbReference type="SMART" id="SM00879">
    <property type="entry name" value="Brix"/>
    <property type="match status" value="1"/>
</dbReference>
<feature type="compositionally biased region" description="Polar residues" evidence="1">
    <location>
        <begin position="354"/>
        <end position="364"/>
    </location>
</feature>
<dbReference type="GO" id="GO:0000027">
    <property type="term" value="P:ribosomal large subunit assembly"/>
    <property type="evidence" value="ECO:0007669"/>
    <property type="project" value="TreeGrafter"/>
</dbReference>
<dbReference type="InterPro" id="IPR045112">
    <property type="entry name" value="PPAN-like"/>
</dbReference>
<feature type="domain" description="Brix" evidence="2">
    <location>
        <begin position="22"/>
        <end position="267"/>
    </location>
</feature>
<keyword evidence="4" id="KW-1185">Reference proteome</keyword>
<evidence type="ECO:0000256" key="1">
    <source>
        <dbReference type="SAM" id="MobiDB-lite"/>
    </source>
</evidence>
<dbReference type="EMBL" id="AFNH02001122">
    <property type="protein sequence ID" value="EZG44195.1"/>
    <property type="molecule type" value="Genomic_DNA"/>
</dbReference>
<dbReference type="PANTHER" id="PTHR12661:SF5">
    <property type="entry name" value="SUPPRESSOR OF SWI4 1 HOMOLOG"/>
    <property type="match status" value="1"/>
</dbReference>
<protein>
    <submittedName>
        <fullName evidence="3">Brix domain protein</fullName>
    </submittedName>
</protein>
<gene>
    <name evidence="3" type="ORF">GNI_150730</name>
</gene>
<dbReference type="GO" id="GO:0030687">
    <property type="term" value="C:preribosome, large subunit precursor"/>
    <property type="evidence" value="ECO:0007669"/>
    <property type="project" value="TreeGrafter"/>
</dbReference>
<dbReference type="GO" id="GO:0019843">
    <property type="term" value="F:rRNA binding"/>
    <property type="evidence" value="ECO:0007669"/>
    <property type="project" value="InterPro"/>
</dbReference>
<dbReference type="OrthoDB" id="10261452at2759"/>
<dbReference type="PANTHER" id="PTHR12661">
    <property type="entry name" value="PETER PAN-RELATED"/>
    <property type="match status" value="1"/>
</dbReference>
<dbReference type="OMA" id="RRCMLIN"/>